<name>A0ABR8AAJ2_9CYAN</name>
<comment type="caution">
    <text evidence="1">The sequence shown here is derived from an EMBL/GenBank/DDBJ whole genome shotgun (WGS) entry which is preliminary data.</text>
</comment>
<organism evidence="1 2">
    <name type="scientific">Calothrix parietina FACHB-288</name>
    <dbReference type="NCBI Taxonomy" id="2692896"/>
    <lineage>
        <taxon>Bacteria</taxon>
        <taxon>Bacillati</taxon>
        <taxon>Cyanobacteriota</taxon>
        <taxon>Cyanophyceae</taxon>
        <taxon>Nostocales</taxon>
        <taxon>Calotrichaceae</taxon>
        <taxon>Calothrix</taxon>
    </lineage>
</organism>
<accession>A0ABR8AAJ2</accession>
<protein>
    <submittedName>
        <fullName evidence="1">Uncharacterized protein</fullName>
    </submittedName>
</protein>
<gene>
    <name evidence="1" type="ORF">H6G24_13255</name>
</gene>
<proteinExistence type="predicted"/>
<reference evidence="1 2" key="1">
    <citation type="journal article" date="2020" name="ISME J.">
        <title>Comparative genomics reveals insights into cyanobacterial evolution and habitat adaptation.</title>
        <authorList>
            <person name="Chen M.Y."/>
            <person name="Teng W.K."/>
            <person name="Zhao L."/>
            <person name="Hu C.X."/>
            <person name="Zhou Y.K."/>
            <person name="Han B.P."/>
            <person name="Song L.R."/>
            <person name="Shu W.S."/>
        </authorList>
    </citation>
    <scope>NUCLEOTIDE SEQUENCE [LARGE SCALE GENOMIC DNA]</scope>
    <source>
        <strain evidence="1 2">FACHB-288</strain>
    </source>
</reference>
<dbReference type="RefSeq" id="WP_190540665.1">
    <property type="nucleotide sequence ID" value="NZ_CAWPNO010000049.1"/>
</dbReference>
<dbReference type="EMBL" id="JACJQH010000018">
    <property type="protein sequence ID" value="MBD2196455.1"/>
    <property type="molecule type" value="Genomic_DNA"/>
</dbReference>
<sequence length="66" mass="7188">MSSQVVIAIAILGARACFQTPKAFRLEAWGYRYKAHEGGLRVISPTLEGEGVNVQPCVKLVLTDEV</sequence>
<evidence type="ECO:0000313" key="2">
    <source>
        <dbReference type="Proteomes" id="UP000658514"/>
    </source>
</evidence>
<evidence type="ECO:0000313" key="1">
    <source>
        <dbReference type="EMBL" id="MBD2196455.1"/>
    </source>
</evidence>
<dbReference type="Proteomes" id="UP000658514">
    <property type="component" value="Unassembled WGS sequence"/>
</dbReference>
<keyword evidence="2" id="KW-1185">Reference proteome</keyword>